<dbReference type="EMBL" id="VUMD01000010">
    <property type="protein sequence ID" value="MSS37317.1"/>
    <property type="molecule type" value="Genomic_DNA"/>
</dbReference>
<dbReference type="InterPro" id="IPR051448">
    <property type="entry name" value="CdaR-like_regulators"/>
</dbReference>
<feature type="domain" description="CdaR GGDEF-like" evidence="4">
    <location>
        <begin position="155"/>
        <end position="282"/>
    </location>
</feature>
<dbReference type="InterPro" id="IPR041522">
    <property type="entry name" value="CdaR_GGDEF"/>
</dbReference>
<dbReference type="AlphaFoldDB" id="A0A7X2NM06"/>
<organism evidence="5 6">
    <name type="scientific">Clostridium porci</name>
    <dbReference type="NCBI Taxonomy" id="2605778"/>
    <lineage>
        <taxon>Bacteria</taxon>
        <taxon>Bacillati</taxon>
        <taxon>Bacillota</taxon>
        <taxon>Clostridia</taxon>
        <taxon>Eubacteriales</taxon>
        <taxon>Clostridiaceae</taxon>
        <taxon>Clostridium</taxon>
    </lineage>
</organism>
<dbReference type="Pfam" id="PF13556">
    <property type="entry name" value="HTH_30"/>
    <property type="match status" value="1"/>
</dbReference>
<sequence>MSITCEDLMSLKHFQSIKLLAGHSGIHRTVTWPYIVTTPSVAEWLNSGELLFVIYGKDHQPQAKWELLQNIIIDCSKKRISGLVLVESISSHGTIPSRILELADDYSTPLYVMPWDLKLLNVTKEIINLIISEQNIQKKREIFMERLLFSACETEEELHDFSTLHSISLKNRHFIFILTFTQILLNENNASAQETLTIVKTIMALNGSRFPIILLPYGNDIIGLCSVDDSELQLTNAIDYITAIYKLLITKYAPSNFALAFGSSYPSLREMSTSFKEAKSALYFVSRINPEDRIAHFDKLTLYRLFFDIHDHIPTSADIFVDRNLKLLMEYDEKNGAELVHTLKFYLQNNGNLIKTADALYIHRNTLIYRLNLIKRTLNNNLDSSLTRISLFLSILYYEFTS</sequence>
<evidence type="ECO:0000259" key="2">
    <source>
        <dbReference type="Pfam" id="PF07905"/>
    </source>
</evidence>
<evidence type="ECO:0000313" key="6">
    <source>
        <dbReference type="Proteomes" id="UP000429958"/>
    </source>
</evidence>
<evidence type="ECO:0000259" key="3">
    <source>
        <dbReference type="Pfam" id="PF13556"/>
    </source>
</evidence>
<evidence type="ECO:0008006" key="7">
    <source>
        <dbReference type="Google" id="ProtNLM"/>
    </source>
</evidence>
<accession>A0A7X2NM06</accession>
<keyword evidence="6" id="KW-1185">Reference proteome</keyword>
<dbReference type="Pfam" id="PF17853">
    <property type="entry name" value="GGDEF_2"/>
    <property type="match status" value="1"/>
</dbReference>
<protein>
    <recommendedName>
        <fullName evidence="7">Purine catabolism regulatory protein</fullName>
    </recommendedName>
</protein>
<comment type="similarity">
    <text evidence="1">Belongs to the CdaR family.</text>
</comment>
<comment type="caution">
    <text evidence="5">The sequence shown here is derived from an EMBL/GenBank/DDBJ whole genome shotgun (WGS) entry which is preliminary data.</text>
</comment>
<dbReference type="Proteomes" id="UP000429958">
    <property type="component" value="Unassembled WGS sequence"/>
</dbReference>
<dbReference type="InterPro" id="IPR042070">
    <property type="entry name" value="PucR_C-HTH_sf"/>
</dbReference>
<dbReference type="InterPro" id="IPR025736">
    <property type="entry name" value="PucR_C-HTH_dom"/>
</dbReference>
<proteinExistence type="inferred from homology"/>
<evidence type="ECO:0000259" key="4">
    <source>
        <dbReference type="Pfam" id="PF17853"/>
    </source>
</evidence>
<evidence type="ECO:0000313" key="5">
    <source>
        <dbReference type="EMBL" id="MSS37317.1"/>
    </source>
</evidence>
<name>A0A7X2NM06_9CLOT</name>
<dbReference type="PANTHER" id="PTHR33744">
    <property type="entry name" value="CARBOHYDRATE DIACID REGULATOR"/>
    <property type="match status" value="1"/>
</dbReference>
<feature type="domain" description="Purine catabolism PurC-like" evidence="2">
    <location>
        <begin position="7"/>
        <end position="130"/>
    </location>
</feature>
<dbReference type="Pfam" id="PF07905">
    <property type="entry name" value="PucR"/>
    <property type="match status" value="1"/>
</dbReference>
<dbReference type="PANTHER" id="PTHR33744:SF1">
    <property type="entry name" value="DNA-BINDING TRANSCRIPTIONAL ACTIVATOR ADER"/>
    <property type="match status" value="1"/>
</dbReference>
<feature type="domain" description="PucR C-terminal helix-turn-helix" evidence="3">
    <location>
        <begin position="339"/>
        <end position="395"/>
    </location>
</feature>
<evidence type="ECO:0000256" key="1">
    <source>
        <dbReference type="ARBA" id="ARBA00006754"/>
    </source>
</evidence>
<dbReference type="InterPro" id="IPR012914">
    <property type="entry name" value="PucR_dom"/>
</dbReference>
<dbReference type="Gene3D" id="1.10.10.2840">
    <property type="entry name" value="PucR C-terminal helix-turn-helix domain"/>
    <property type="match status" value="1"/>
</dbReference>
<reference evidence="5 6" key="1">
    <citation type="submission" date="2019-08" db="EMBL/GenBank/DDBJ databases">
        <title>In-depth cultivation of the pig gut microbiome towards novel bacterial diversity and tailored functional studies.</title>
        <authorList>
            <person name="Wylensek D."/>
            <person name="Hitch T.C.A."/>
            <person name="Clavel T."/>
        </authorList>
    </citation>
    <scope>NUCLEOTIDE SEQUENCE [LARGE SCALE GENOMIC DNA]</scope>
    <source>
        <strain evidence="5 6">WCA-389-WT-23D1</strain>
    </source>
</reference>
<gene>
    <name evidence="5" type="ORF">FYJ39_12215</name>
</gene>
<dbReference type="RefSeq" id="WP_154472748.1">
    <property type="nucleotide sequence ID" value="NZ_DBEWUL010000125.1"/>
</dbReference>